<evidence type="ECO:0000313" key="1">
    <source>
        <dbReference type="EMBL" id="KIJ98557.1"/>
    </source>
</evidence>
<reference evidence="2" key="2">
    <citation type="submission" date="2015-01" db="EMBL/GenBank/DDBJ databases">
        <title>Evolutionary Origins and Diversification of the Mycorrhizal Mutualists.</title>
        <authorList>
            <consortium name="DOE Joint Genome Institute"/>
            <consortium name="Mycorrhizal Genomics Consortium"/>
            <person name="Kohler A."/>
            <person name="Kuo A."/>
            <person name="Nagy L.G."/>
            <person name="Floudas D."/>
            <person name="Copeland A."/>
            <person name="Barry K.W."/>
            <person name="Cichocki N."/>
            <person name="Veneault-Fourrey C."/>
            <person name="LaButti K."/>
            <person name="Lindquist E.A."/>
            <person name="Lipzen A."/>
            <person name="Lundell T."/>
            <person name="Morin E."/>
            <person name="Murat C."/>
            <person name="Riley R."/>
            <person name="Ohm R."/>
            <person name="Sun H."/>
            <person name="Tunlid A."/>
            <person name="Henrissat B."/>
            <person name="Grigoriev I.V."/>
            <person name="Hibbett D.S."/>
            <person name="Martin F."/>
        </authorList>
    </citation>
    <scope>NUCLEOTIDE SEQUENCE [LARGE SCALE GENOMIC DNA]</scope>
    <source>
        <strain evidence="2">LaAM-08-1</strain>
    </source>
</reference>
<name>A0A0C9XRK3_9AGAR</name>
<dbReference type="HOGENOM" id="CLU_2197375_0_0_1"/>
<dbReference type="Proteomes" id="UP000054477">
    <property type="component" value="Unassembled WGS sequence"/>
</dbReference>
<reference evidence="1 2" key="1">
    <citation type="submission" date="2014-04" db="EMBL/GenBank/DDBJ databases">
        <authorList>
            <consortium name="DOE Joint Genome Institute"/>
            <person name="Kuo A."/>
            <person name="Kohler A."/>
            <person name="Nagy L.G."/>
            <person name="Floudas D."/>
            <person name="Copeland A."/>
            <person name="Barry K.W."/>
            <person name="Cichocki N."/>
            <person name="Veneault-Fourrey C."/>
            <person name="LaButti K."/>
            <person name="Lindquist E.A."/>
            <person name="Lipzen A."/>
            <person name="Lundell T."/>
            <person name="Morin E."/>
            <person name="Murat C."/>
            <person name="Sun H."/>
            <person name="Tunlid A."/>
            <person name="Henrissat B."/>
            <person name="Grigoriev I.V."/>
            <person name="Hibbett D.S."/>
            <person name="Martin F."/>
            <person name="Nordberg H.P."/>
            <person name="Cantor M.N."/>
            <person name="Hua S.X."/>
        </authorList>
    </citation>
    <scope>NUCLEOTIDE SEQUENCE [LARGE SCALE GENOMIC DNA]</scope>
    <source>
        <strain evidence="1 2">LaAM-08-1</strain>
    </source>
</reference>
<proteinExistence type="predicted"/>
<dbReference type="EMBL" id="KN838666">
    <property type="protein sequence ID" value="KIJ98557.1"/>
    <property type="molecule type" value="Genomic_DNA"/>
</dbReference>
<accession>A0A0C9XRK3</accession>
<organism evidence="1 2">
    <name type="scientific">Laccaria amethystina LaAM-08-1</name>
    <dbReference type="NCBI Taxonomy" id="1095629"/>
    <lineage>
        <taxon>Eukaryota</taxon>
        <taxon>Fungi</taxon>
        <taxon>Dikarya</taxon>
        <taxon>Basidiomycota</taxon>
        <taxon>Agaricomycotina</taxon>
        <taxon>Agaricomycetes</taxon>
        <taxon>Agaricomycetidae</taxon>
        <taxon>Agaricales</taxon>
        <taxon>Agaricineae</taxon>
        <taxon>Hydnangiaceae</taxon>
        <taxon>Laccaria</taxon>
    </lineage>
</organism>
<gene>
    <name evidence="1" type="ORF">K443DRAFT_206309</name>
</gene>
<sequence>MTQTRGEILLEHLSITRDLLTIVRDGRKVSRTYDICICNGAFVGSLRADVIDPLSGSGVTSSCTGHDSKIALPTQNLRYGVLYTLTPRNRCYDVYYLYLLTCLLYGRR</sequence>
<dbReference type="AlphaFoldDB" id="A0A0C9XRK3"/>
<keyword evidence="2" id="KW-1185">Reference proteome</keyword>
<evidence type="ECO:0000313" key="2">
    <source>
        <dbReference type="Proteomes" id="UP000054477"/>
    </source>
</evidence>
<protein>
    <submittedName>
        <fullName evidence="1">Uncharacterized protein</fullName>
    </submittedName>
</protein>